<proteinExistence type="predicted"/>
<evidence type="ECO:0000313" key="2">
    <source>
        <dbReference type="Proteomes" id="UP001374803"/>
    </source>
</evidence>
<keyword evidence="2" id="KW-1185">Reference proteome</keyword>
<evidence type="ECO:0000313" key="1">
    <source>
        <dbReference type="EMBL" id="WXB09762.1"/>
    </source>
</evidence>
<sequence length="249" mass="26849">MRSFVFVVGVVVGVLCGPSLHAETAMPPLGGEWLEELSDEKGKAGFAAIPLGSTGKRPLVVALHAAMDHPGMACAEWRGMFGPEAFIVCPYGEKVNAKAYAWGDPKRLRASIERVLAAAEARYPQRIDRSGAVWASYSQSGMLSAHALALPGMGFRYAALFEGVPRDLAPLRAAFQHAGIRRALFASQQRGWTWKHRAAAEALAPAIEAKHILVGDGTWGHFIRGETIERMRQALPWLTAGDPVWAAGP</sequence>
<dbReference type="EMBL" id="CP089983">
    <property type="protein sequence ID" value="WXB09762.1"/>
    <property type="molecule type" value="Genomic_DNA"/>
</dbReference>
<dbReference type="Proteomes" id="UP001374803">
    <property type="component" value="Chromosome"/>
</dbReference>
<gene>
    <name evidence="1" type="ORF">LVJ94_21345</name>
</gene>
<accession>A0ABZ2LLR3</accession>
<protein>
    <submittedName>
        <fullName evidence="1">Uncharacterized protein</fullName>
    </submittedName>
</protein>
<organism evidence="1 2">
    <name type="scientific">Pendulispora rubella</name>
    <dbReference type="NCBI Taxonomy" id="2741070"/>
    <lineage>
        <taxon>Bacteria</taxon>
        <taxon>Pseudomonadati</taxon>
        <taxon>Myxococcota</taxon>
        <taxon>Myxococcia</taxon>
        <taxon>Myxococcales</taxon>
        <taxon>Sorangiineae</taxon>
        <taxon>Pendulisporaceae</taxon>
        <taxon>Pendulispora</taxon>
    </lineage>
</organism>
<reference evidence="1" key="1">
    <citation type="submission" date="2021-12" db="EMBL/GenBank/DDBJ databases">
        <title>Discovery of the Pendulisporaceae a myxobacterial family with distinct sporulation behavior and unique specialized metabolism.</title>
        <authorList>
            <person name="Garcia R."/>
            <person name="Popoff A."/>
            <person name="Bader C.D."/>
            <person name="Loehr J."/>
            <person name="Walesch S."/>
            <person name="Walt C."/>
            <person name="Boldt J."/>
            <person name="Bunk B."/>
            <person name="Haeckl F.J.F.P.J."/>
            <person name="Gunesch A.P."/>
            <person name="Birkelbach J."/>
            <person name="Nuebel U."/>
            <person name="Pietschmann T."/>
            <person name="Bach T."/>
            <person name="Mueller R."/>
        </authorList>
    </citation>
    <scope>NUCLEOTIDE SEQUENCE</scope>
    <source>
        <strain evidence="1">MSr11367</strain>
    </source>
</reference>
<dbReference type="RefSeq" id="WP_394839435.1">
    <property type="nucleotide sequence ID" value="NZ_CP089929.1"/>
</dbReference>
<name>A0ABZ2LLR3_9BACT</name>
<dbReference type="Gene3D" id="3.40.50.1820">
    <property type="entry name" value="alpha/beta hydrolase"/>
    <property type="match status" value="1"/>
</dbReference>
<dbReference type="InterPro" id="IPR029058">
    <property type="entry name" value="AB_hydrolase_fold"/>
</dbReference>
<dbReference type="SUPFAM" id="SSF53474">
    <property type="entry name" value="alpha/beta-Hydrolases"/>
    <property type="match status" value="1"/>
</dbReference>